<name>A0AAV1ZT21_9ARAC</name>
<protein>
    <recommendedName>
        <fullName evidence="4">Estradiol 17-beta-dehydrogenase 2</fullName>
    </recommendedName>
</protein>
<evidence type="ECO:0000313" key="2">
    <source>
        <dbReference type="EMBL" id="CAL1274989.1"/>
    </source>
</evidence>
<evidence type="ECO:0000256" key="1">
    <source>
        <dbReference type="RuleBase" id="RU000363"/>
    </source>
</evidence>
<evidence type="ECO:0008006" key="4">
    <source>
        <dbReference type="Google" id="ProtNLM"/>
    </source>
</evidence>
<organism evidence="2 3">
    <name type="scientific">Larinioides sclopetarius</name>
    <dbReference type="NCBI Taxonomy" id="280406"/>
    <lineage>
        <taxon>Eukaryota</taxon>
        <taxon>Metazoa</taxon>
        <taxon>Ecdysozoa</taxon>
        <taxon>Arthropoda</taxon>
        <taxon>Chelicerata</taxon>
        <taxon>Arachnida</taxon>
        <taxon>Araneae</taxon>
        <taxon>Araneomorphae</taxon>
        <taxon>Entelegynae</taxon>
        <taxon>Araneoidea</taxon>
        <taxon>Araneidae</taxon>
        <taxon>Larinioides</taxon>
    </lineage>
</organism>
<dbReference type="InterPro" id="IPR002347">
    <property type="entry name" value="SDR_fam"/>
</dbReference>
<reference evidence="2 3" key="1">
    <citation type="submission" date="2024-04" db="EMBL/GenBank/DDBJ databases">
        <authorList>
            <person name="Rising A."/>
            <person name="Reimegard J."/>
            <person name="Sonavane S."/>
            <person name="Akerstrom W."/>
            <person name="Nylinder S."/>
            <person name="Hedman E."/>
            <person name="Kallberg Y."/>
        </authorList>
    </citation>
    <scope>NUCLEOTIDE SEQUENCE [LARGE SCALE GENOMIC DNA]</scope>
</reference>
<dbReference type="InterPro" id="IPR036291">
    <property type="entry name" value="NAD(P)-bd_dom_sf"/>
</dbReference>
<evidence type="ECO:0000313" key="3">
    <source>
        <dbReference type="Proteomes" id="UP001497382"/>
    </source>
</evidence>
<dbReference type="Pfam" id="PF00106">
    <property type="entry name" value="adh_short"/>
    <property type="match status" value="1"/>
</dbReference>
<dbReference type="GO" id="GO:0016491">
    <property type="term" value="F:oxidoreductase activity"/>
    <property type="evidence" value="ECO:0007669"/>
    <property type="project" value="TreeGrafter"/>
</dbReference>
<dbReference type="PANTHER" id="PTHR43313">
    <property type="entry name" value="SHORT-CHAIN DEHYDROGENASE/REDUCTASE FAMILY 9C"/>
    <property type="match status" value="1"/>
</dbReference>
<sequence>MKGCDSGFGHLLAKRLDSKGFQVLAGCLQPDSKGVEDLRRWCSQRLRVIPLDVTQDECVKKAVELVKDYLRRDGTTLWCLVNNAGVFRGSSTELARMEDFKLCMEVNAFGVIRVTKAFLPLLKKTKGRIVNMTSIFGRFSSRDVTPYCLSKFAAVSLNDSLRQEMKNWGVSVISVEPEVFRTPMLNDNAINQQLAATFSELPSSVEEEYGKPYFEGIHKGAVTFLKFASAKLEVVVNDLESAVTLKYPNYHYKPRRNPLLRFGWFCFVMMPSYFRDIIIKGVFIVCREPKPKAA</sequence>
<proteinExistence type="inferred from homology"/>
<dbReference type="Proteomes" id="UP001497382">
    <property type="component" value="Unassembled WGS sequence"/>
</dbReference>
<gene>
    <name evidence="2" type="ORF">LARSCL_LOCUS7829</name>
</gene>
<comment type="caution">
    <text evidence="2">The sequence shown here is derived from an EMBL/GenBank/DDBJ whole genome shotgun (WGS) entry which is preliminary data.</text>
</comment>
<keyword evidence="3" id="KW-1185">Reference proteome</keyword>
<comment type="similarity">
    <text evidence="1">Belongs to the short-chain dehydrogenases/reductases (SDR) family.</text>
</comment>
<dbReference type="PANTHER" id="PTHR43313:SF50">
    <property type="entry name" value="GH26015P"/>
    <property type="match status" value="1"/>
</dbReference>
<dbReference type="Gene3D" id="3.40.50.720">
    <property type="entry name" value="NAD(P)-binding Rossmann-like Domain"/>
    <property type="match status" value="1"/>
</dbReference>
<dbReference type="GO" id="GO:0008202">
    <property type="term" value="P:steroid metabolic process"/>
    <property type="evidence" value="ECO:0007669"/>
    <property type="project" value="TreeGrafter"/>
</dbReference>
<accession>A0AAV1ZT21</accession>
<dbReference type="EMBL" id="CAXIEN010000081">
    <property type="protein sequence ID" value="CAL1274989.1"/>
    <property type="molecule type" value="Genomic_DNA"/>
</dbReference>
<dbReference type="PRINTS" id="PR00080">
    <property type="entry name" value="SDRFAMILY"/>
</dbReference>
<dbReference type="SUPFAM" id="SSF51735">
    <property type="entry name" value="NAD(P)-binding Rossmann-fold domains"/>
    <property type="match status" value="1"/>
</dbReference>
<dbReference type="AlphaFoldDB" id="A0AAV1ZT21"/>
<dbReference type="PRINTS" id="PR00081">
    <property type="entry name" value="GDHRDH"/>
</dbReference>